<dbReference type="InterPro" id="IPR027107">
    <property type="entry name" value="Tuberin/Ral-act_asu"/>
</dbReference>
<organism evidence="3 4">
    <name type="scientific">Trichomonas vaginalis (strain ATCC PRA-98 / G3)</name>
    <dbReference type="NCBI Taxonomy" id="412133"/>
    <lineage>
        <taxon>Eukaryota</taxon>
        <taxon>Metamonada</taxon>
        <taxon>Parabasalia</taxon>
        <taxon>Trichomonadida</taxon>
        <taxon>Trichomonadidae</taxon>
        <taxon>Trichomonas</taxon>
    </lineage>
</organism>
<evidence type="ECO:0000313" key="4">
    <source>
        <dbReference type="Proteomes" id="UP000001542"/>
    </source>
</evidence>
<name>A2E7A4_TRIV3</name>
<accession>A2E7A4</accession>
<dbReference type="GO" id="GO:0005634">
    <property type="term" value="C:nucleus"/>
    <property type="evidence" value="ECO:0007669"/>
    <property type="project" value="InterPro"/>
</dbReference>
<keyword evidence="1" id="KW-0343">GTPase activation</keyword>
<dbReference type="EMBL" id="DS113318">
    <property type="protein sequence ID" value="EAY11501.1"/>
    <property type="molecule type" value="Genomic_DNA"/>
</dbReference>
<dbReference type="InterPro" id="IPR000331">
    <property type="entry name" value="Rap/Ran_GAP_dom"/>
</dbReference>
<dbReference type="AlphaFoldDB" id="A2E7A4"/>
<feature type="domain" description="Rap-GAP" evidence="2">
    <location>
        <begin position="1"/>
        <end position="65"/>
    </location>
</feature>
<reference evidence="3" key="2">
    <citation type="journal article" date="2007" name="Science">
        <title>Draft genome sequence of the sexually transmitted pathogen Trichomonas vaginalis.</title>
        <authorList>
            <person name="Carlton J.M."/>
            <person name="Hirt R.P."/>
            <person name="Silva J.C."/>
            <person name="Delcher A.L."/>
            <person name="Schatz M."/>
            <person name="Zhao Q."/>
            <person name="Wortman J.R."/>
            <person name="Bidwell S.L."/>
            <person name="Alsmark U.C.M."/>
            <person name="Besteiro S."/>
            <person name="Sicheritz-Ponten T."/>
            <person name="Noel C.J."/>
            <person name="Dacks J.B."/>
            <person name="Foster P.G."/>
            <person name="Simillion C."/>
            <person name="Van de Peer Y."/>
            <person name="Miranda-Saavedra D."/>
            <person name="Barton G.J."/>
            <person name="Westrop G.D."/>
            <person name="Mueller S."/>
            <person name="Dessi D."/>
            <person name="Fiori P.L."/>
            <person name="Ren Q."/>
            <person name="Paulsen I."/>
            <person name="Zhang H."/>
            <person name="Bastida-Corcuera F.D."/>
            <person name="Simoes-Barbosa A."/>
            <person name="Brown M.T."/>
            <person name="Hayes R.D."/>
            <person name="Mukherjee M."/>
            <person name="Okumura C.Y."/>
            <person name="Schneider R."/>
            <person name="Smith A.J."/>
            <person name="Vanacova S."/>
            <person name="Villalvazo M."/>
            <person name="Haas B.J."/>
            <person name="Pertea M."/>
            <person name="Feldblyum T.V."/>
            <person name="Utterback T.R."/>
            <person name="Shu C.L."/>
            <person name="Osoegawa K."/>
            <person name="de Jong P.J."/>
            <person name="Hrdy I."/>
            <person name="Horvathova L."/>
            <person name="Zubacova Z."/>
            <person name="Dolezal P."/>
            <person name="Malik S.B."/>
            <person name="Logsdon J.M. Jr."/>
            <person name="Henze K."/>
            <person name="Gupta A."/>
            <person name="Wang C.C."/>
            <person name="Dunne R.L."/>
            <person name="Upcroft J.A."/>
            <person name="Upcroft P."/>
            <person name="White O."/>
            <person name="Salzberg S.L."/>
            <person name="Tang P."/>
            <person name="Chiu C.-H."/>
            <person name="Lee Y.-S."/>
            <person name="Embley T.M."/>
            <person name="Coombs G.H."/>
            <person name="Mottram J.C."/>
            <person name="Tachezy J."/>
            <person name="Fraser-Liggett C.M."/>
            <person name="Johnson P.J."/>
        </authorList>
    </citation>
    <scope>NUCLEOTIDE SEQUENCE [LARGE SCALE GENOMIC DNA]</scope>
    <source>
        <strain evidence="3">G3</strain>
    </source>
</reference>
<dbReference type="VEuPathDB" id="TrichDB:TVAGG3_0267450"/>
<evidence type="ECO:0000256" key="1">
    <source>
        <dbReference type="ARBA" id="ARBA00022468"/>
    </source>
</evidence>
<evidence type="ECO:0000313" key="3">
    <source>
        <dbReference type="EMBL" id="EAY11501.1"/>
    </source>
</evidence>
<dbReference type="OrthoDB" id="19311at2759"/>
<sequence>MITSQFNHAHIVIYPLPHAKFAVHVFQKTGVKWFGSLRGKSVISAQALPTFIRYTAIEADVLAREFTAGIKMLPSEKVLNSRKTLWEMTNDKDNTFDQAVSLD</sequence>
<dbReference type="SUPFAM" id="SSF111347">
    <property type="entry name" value="Rap/Ran-GAP"/>
    <property type="match status" value="1"/>
</dbReference>
<dbReference type="GO" id="GO:0005096">
    <property type="term" value="F:GTPase activator activity"/>
    <property type="evidence" value="ECO:0007669"/>
    <property type="project" value="UniProtKB-KW"/>
</dbReference>
<protein>
    <recommendedName>
        <fullName evidence="2">Rap-GAP domain-containing protein</fullName>
    </recommendedName>
</protein>
<dbReference type="Gene3D" id="3.40.50.11210">
    <property type="entry name" value="Rap/Ran-GAP"/>
    <property type="match status" value="1"/>
</dbReference>
<dbReference type="InterPro" id="IPR035974">
    <property type="entry name" value="Rap/Ran-GAP_sf"/>
</dbReference>
<dbReference type="GO" id="GO:0051056">
    <property type="term" value="P:regulation of small GTPase mediated signal transduction"/>
    <property type="evidence" value="ECO:0007669"/>
    <property type="project" value="InterPro"/>
</dbReference>
<keyword evidence="4" id="KW-1185">Reference proteome</keyword>
<proteinExistence type="predicted"/>
<dbReference type="SMR" id="A2E7A4"/>
<dbReference type="Pfam" id="PF02145">
    <property type="entry name" value="Rap_GAP"/>
    <property type="match status" value="1"/>
</dbReference>
<evidence type="ECO:0000259" key="2">
    <source>
        <dbReference type="Pfam" id="PF02145"/>
    </source>
</evidence>
<dbReference type="PANTHER" id="PTHR10063">
    <property type="entry name" value="TUBERIN"/>
    <property type="match status" value="1"/>
</dbReference>
<dbReference type="InParanoid" id="A2E7A4"/>
<dbReference type="VEuPathDB" id="TrichDB:TVAG_248680"/>
<dbReference type="PANTHER" id="PTHR10063:SF11">
    <property type="entry name" value="RHO GTPASE-ACTIVATING PROTEIN CG5521-RELATED"/>
    <property type="match status" value="1"/>
</dbReference>
<reference evidence="3" key="1">
    <citation type="submission" date="2006-10" db="EMBL/GenBank/DDBJ databases">
        <authorList>
            <person name="Amadeo P."/>
            <person name="Zhao Q."/>
            <person name="Wortman J."/>
            <person name="Fraser-Liggett C."/>
            <person name="Carlton J."/>
        </authorList>
    </citation>
    <scope>NUCLEOTIDE SEQUENCE</scope>
    <source>
        <strain evidence="3">G3</strain>
    </source>
</reference>
<gene>
    <name evidence="3" type="ORF">TVAG_248680</name>
</gene>
<dbReference type="Proteomes" id="UP000001542">
    <property type="component" value="Unassembled WGS sequence"/>
</dbReference>